<dbReference type="GO" id="GO:0005978">
    <property type="term" value="P:glycogen biosynthetic process"/>
    <property type="evidence" value="ECO:0007669"/>
    <property type="project" value="UniProtKB-UniRule"/>
</dbReference>
<dbReference type="NCBIfam" id="TIGR02095">
    <property type="entry name" value="glgA"/>
    <property type="match status" value="1"/>
</dbReference>
<sequence>MRVLFAASEAVPFVKTGGLADVIGSLPQALHRSGKADISVVLPKYNCINTELHDIVPTGLGAEVPINGVVEWANVWECKREIHYFFIDNPRFYDRPHPYQENGSDYSDNAERFIFFSRAVLELCHRFDVRPDIIHCHDWHTALIPVFLRTKTFFFAGKRPVASAFTVHNAGYQGKFPPEKFKQTGLPSRLFNSQAGLRHGDGINLLKGGLLFSDVITTVSPRYCEELKSWPGGNGLEDVFRRRSDSMVGILNGIDLNEWNPASDPFLVRNYDVNNPEGKRECKRALQKRLALPDRDDIPLLAAVMRLTEQKGTHLVEAISGYLGAADVQFVILGSGNPAQEETFRRLSRDYAHKCCAVIGDTYCFDQALVHQVEAGADIFLMPSLYEPCGLSQMFSLRYGTVPVVRMIGGLDDTVKEYDPATGSGNGFTFFDPVPEQFLHAVDRAISCFSGQKTHWRRIMKNGMSADFSWDTAAAHYLELYERALRLKDRGVIVAGKNSETSRYRL</sequence>
<keyword evidence="5 8" id="KW-0328">Glycosyltransferase</keyword>
<evidence type="ECO:0000313" key="12">
    <source>
        <dbReference type="Proteomes" id="UP000265882"/>
    </source>
</evidence>
<feature type="domain" description="Starch synthase catalytic" evidence="10">
    <location>
        <begin position="2"/>
        <end position="241"/>
    </location>
</feature>
<dbReference type="HAMAP" id="MF_00484">
    <property type="entry name" value="Glycogen_synth"/>
    <property type="match status" value="1"/>
</dbReference>
<evidence type="ECO:0000256" key="8">
    <source>
        <dbReference type="HAMAP-Rule" id="MF_00484"/>
    </source>
</evidence>
<dbReference type="GO" id="GO:0004373">
    <property type="term" value="F:alpha-1,4-glucan glucosyltransferase (UDP-glucose donor) activity"/>
    <property type="evidence" value="ECO:0007669"/>
    <property type="project" value="InterPro"/>
</dbReference>
<evidence type="ECO:0000259" key="10">
    <source>
        <dbReference type="Pfam" id="PF08323"/>
    </source>
</evidence>
<evidence type="ECO:0000256" key="4">
    <source>
        <dbReference type="ARBA" id="ARBA00010281"/>
    </source>
</evidence>
<evidence type="ECO:0000256" key="5">
    <source>
        <dbReference type="ARBA" id="ARBA00022676"/>
    </source>
</evidence>
<dbReference type="CDD" id="cd03791">
    <property type="entry name" value="GT5_Glycogen_synthase_DULL1-like"/>
    <property type="match status" value="1"/>
</dbReference>
<comment type="caution">
    <text evidence="11">The sequence shown here is derived from an EMBL/GenBank/DDBJ whole genome shotgun (WGS) entry which is preliminary data.</text>
</comment>
<dbReference type="PANTHER" id="PTHR45825:SF11">
    <property type="entry name" value="ALPHA AMYLASE DOMAIN-CONTAINING PROTEIN"/>
    <property type="match status" value="1"/>
</dbReference>
<keyword evidence="6 8" id="KW-0808">Transferase</keyword>
<comment type="pathway">
    <text evidence="3 8">Glycan biosynthesis; glycogen biosynthesis.</text>
</comment>
<evidence type="ECO:0000256" key="6">
    <source>
        <dbReference type="ARBA" id="ARBA00022679"/>
    </source>
</evidence>
<dbReference type="SUPFAM" id="SSF53756">
    <property type="entry name" value="UDP-Glycosyltransferase/glycogen phosphorylase"/>
    <property type="match status" value="1"/>
</dbReference>
<evidence type="ECO:0000256" key="1">
    <source>
        <dbReference type="ARBA" id="ARBA00001478"/>
    </source>
</evidence>
<keyword evidence="7 8" id="KW-0320">Glycogen biosynthesis</keyword>
<organism evidence="11 12">
    <name type="scientific">Abyssobacteria bacterium (strain SURF_5)</name>
    <dbReference type="NCBI Taxonomy" id="2093360"/>
    <lineage>
        <taxon>Bacteria</taxon>
        <taxon>Pseudomonadati</taxon>
        <taxon>Candidatus Hydrogenedentota</taxon>
        <taxon>Candidatus Abyssobacteria</taxon>
    </lineage>
</organism>
<dbReference type="InterPro" id="IPR013534">
    <property type="entry name" value="Starch_synth_cat_dom"/>
</dbReference>
<dbReference type="EC" id="2.4.1.21" evidence="8"/>
<proteinExistence type="inferred from homology"/>
<name>A0A3A4NY72_ABYX5</name>
<feature type="domain" description="Glycosyl transferase family 1" evidence="9">
    <location>
        <begin position="296"/>
        <end position="448"/>
    </location>
</feature>
<dbReference type="Pfam" id="PF08323">
    <property type="entry name" value="Glyco_transf_5"/>
    <property type="match status" value="1"/>
</dbReference>
<dbReference type="Gene3D" id="3.40.50.2000">
    <property type="entry name" value="Glycogen Phosphorylase B"/>
    <property type="match status" value="2"/>
</dbReference>
<dbReference type="EMBL" id="QZKU01000022">
    <property type="protein sequence ID" value="RJP25458.1"/>
    <property type="molecule type" value="Genomic_DNA"/>
</dbReference>
<evidence type="ECO:0000256" key="2">
    <source>
        <dbReference type="ARBA" id="ARBA00002764"/>
    </source>
</evidence>
<comment type="function">
    <text evidence="2 8">Synthesizes alpha-1,4-glucan chains using ADP-glucose.</text>
</comment>
<reference evidence="11 12" key="1">
    <citation type="journal article" date="2017" name="ISME J.">
        <title>Energy and carbon metabolisms in a deep terrestrial subsurface fluid microbial community.</title>
        <authorList>
            <person name="Momper L."/>
            <person name="Jungbluth S.P."/>
            <person name="Lee M.D."/>
            <person name="Amend J.P."/>
        </authorList>
    </citation>
    <scope>NUCLEOTIDE SEQUENCE [LARGE SCALE GENOMIC DNA]</scope>
    <source>
        <strain evidence="11">SURF_5</strain>
    </source>
</reference>
<dbReference type="AlphaFoldDB" id="A0A3A4NY72"/>
<evidence type="ECO:0000259" key="9">
    <source>
        <dbReference type="Pfam" id="PF00534"/>
    </source>
</evidence>
<dbReference type="InterPro" id="IPR011835">
    <property type="entry name" value="GS/SS"/>
</dbReference>
<accession>A0A3A4NY72</accession>
<evidence type="ECO:0000313" key="11">
    <source>
        <dbReference type="EMBL" id="RJP25458.1"/>
    </source>
</evidence>
<dbReference type="InterPro" id="IPR001296">
    <property type="entry name" value="Glyco_trans_1"/>
</dbReference>
<dbReference type="PANTHER" id="PTHR45825">
    <property type="entry name" value="GRANULE-BOUND STARCH SYNTHASE 1, CHLOROPLASTIC/AMYLOPLASTIC"/>
    <property type="match status" value="1"/>
</dbReference>
<evidence type="ECO:0000256" key="3">
    <source>
        <dbReference type="ARBA" id="ARBA00004964"/>
    </source>
</evidence>
<dbReference type="UniPathway" id="UPA00164"/>
<comment type="catalytic activity">
    <reaction evidence="1 8">
        <text>[(1-&gt;4)-alpha-D-glucosyl](n) + ADP-alpha-D-glucose = [(1-&gt;4)-alpha-D-glucosyl](n+1) + ADP + H(+)</text>
        <dbReference type="Rhea" id="RHEA:18189"/>
        <dbReference type="Rhea" id="RHEA-COMP:9584"/>
        <dbReference type="Rhea" id="RHEA-COMP:9587"/>
        <dbReference type="ChEBI" id="CHEBI:15378"/>
        <dbReference type="ChEBI" id="CHEBI:15444"/>
        <dbReference type="ChEBI" id="CHEBI:57498"/>
        <dbReference type="ChEBI" id="CHEBI:456216"/>
        <dbReference type="EC" id="2.4.1.21"/>
    </reaction>
</comment>
<dbReference type="Proteomes" id="UP000265882">
    <property type="component" value="Unassembled WGS sequence"/>
</dbReference>
<gene>
    <name evidence="8" type="primary">glgA</name>
    <name evidence="11" type="ORF">C4520_02325</name>
</gene>
<dbReference type="GO" id="GO:0009011">
    <property type="term" value="F:alpha-1,4-glucan glucosyltransferase (ADP-glucose donor) activity"/>
    <property type="evidence" value="ECO:0007669"/>
    <property type="project" value="UniProtKB-UniRule"/>
</dbReference>
<protein>
    <recommendedName>
        <fullName evidence="8">Glycogen synthase</fullName>
        <ecNumber evidence="8">2.4.1.21</ecNumber>
    </recommendedName>
    <alternativeName>
        <fullName evidence="8">Starch [bacterial glycogen] synthase</fullName>
    </alternativeName>
</protein>
<comment type="similarity">
    <text evidence="4 8">Belongs to the glycosyltransferase 1 family. Bacterial/plant glycogen synthase subfamily.</text>
</comment>
<evidence type="ECO:0000256" key="7">
    <source>
        <dbReference type="ARBA" id="ARBA00023056"/>
    </source>
</evidence>
<dbReference type="Pfam" id="PF00534">
    <property type="entry name" value="Glycos_transf_1"/>
    <property type="match status" value="1"/>
</dbReference>
<feature type="binding site" evidence="8">
    <location>
        <position position="15"/>
    </location>
    <ligand>
        <name>ADP-alpha-D-glucose</name>
        <dbReference type="ChEBI" id="CHEBI:57498"/>
    </ligand>
</feature>